<dbReference type="Pfam" id="PF04773">
    <property type="entry name" value="FecR"/>
    <property type="match status" value="1"/>
</dbReference>
<evidence type="ECO:0000259" key="2">
    <source>
        <dbReference type="Pfam" id="PF04773"/>
    </source>
</evidence>
<accession>A0A979G3D1</accession>
<keyword evidence="1" id="KW-0812">Transmembrane</keyword>
<evidence type="ECO:0000256" key="1">
    <source>
        <dbReference type="SAM" id="Phobius"/>
    </source>
</evidence>
<dbReference type="GO" id="GO:0016989">
    <property type="term" value="F:sigma factor antagonist activity"/>
    <property type="evidence" value="ECO:0007669"/>
    <property type="project" value="TreeGrafter"/>
</dbReference>
<reference evidence="3 4" key="2">
    <citation type="journal article" date="2010" name="Stand. Genomic Sci.">
        <title>Complete genome sequence of Chitinophaga pinensis type strain (UQM 2034).</title>
        <authorList>
            <person name="Glavina Del Rio T."/>
            <person name="Abt B."/>
            <person name="Spring S."/>
            <person name="Lapidus A."/>
            <person name="Nolan M."/>
            <person name="Tice H."/>
            <person name="Copeland A."/>
            <person name="Cheng J.F."/>
            <person name="Chen F."/>
            <person name="Bruce D."/>
            <person name="Goodwin L."/>
            <person name="Pitluck S."/>
            <person name="Ivanova N."/>
            <person name="Mavromatis K."/>
            <person name="Mikhailova N."/>
            <person name="Pati A."/>
            <person name="Chen A."/>
            <person name="Palaniappan K."/>
            <person name="Land M."/>
            <person name="Hauser L."/>
            <person name="Chang Y.J."/>
            <person name="Jeffries C.D."/>
            <person name="Chain P."/>
            <person name="Saunders E."/>
            <person name="Detter J.C."/>
            <person name="Brettin T."/>
            <person name="Rohde M."/>
            <person name="Goker M."/>
            <person name="Bristow J."/>
            <person name="Eisen J.A."/>
            <person name="Markowitz V."/>
            <person name="Hugenholtz P."/>
            <person name="Kyrpides N.C."/>
            <person name="Klenk H.P."/>
            <person name="Lucas S."/>
        </authorList>
    </citation>
    <scope>NUCLEOTIDE SEQUENCE [LARGE SCALE GENOMIC DNA]</scope>
    <source>
        <strain evidence="4">ATCC 43595 / DSM 2588 / LMG 13176 / NBRC 15968 / NCIMB 11800 / UQM 2034</strain>
    </source>
</reference>
<name>A0A979G3D1_CHIPD</name>
<dbReference type="RefSeq" id="WP_012790109.1">
    <property type="nucleotide sequence ID" value="NC_013132.1"/>
</dbReference>
<dbReference type="PANTHER" id="PTHR30273:SF2">
    <property type="entry name" value="PROTEIN FECR"/>
    <property type="match status" value="1"/>
</dbReference>
<dbReference type="InterPro" id="IPR012373">
    <property type="entry name" value="Ferrdict_sens_TM"/>
</dbReference>
<dbReference type="KEGG" id="cpi:Cpin_2444"/>
<dbReference type="AlphaFoldDB" id="A0A979G3D1"/>
<keyword evidence="1" id="KW-1133">Transmembrane helix</keyword>
<dbReference type="EMBL" id="CP001699">
    <property type="protein sequence ID" value="ACU59933.1"/>
    <property type="molecule type" value="Genomic_DNA"/>
</dbReference>
<dbReference type="OrthoDB" id="1452822at2"/>
<reference evidence="4" key="1">
    <citation type="submission" date="2009-08" db="EMBL/GenBank/DDBJ databases">
        <title>The complete genome of Chitinophaga pinensis DSM 2588.</title>
        <authorList>
            <consortium name="US DOE Joint Genome Institute (JGI-PGF)"/>
            <person name="Lucas S."/>
            <person name="Copeland A."/>
            <person name="Lapidus A."/>
            <person name="Glavina del Rio T."/>
            <person name="Dalin E."/>
            <person name="Tice H."/>
            <person name="Bruce D."/>
            <person name="Goodwin L."/>
            <person name="Pitluck S."/>
            <person name="Kyrpides N."/>
            <person name="Mavromatis K."/>
            <person name="Ivanova N."/>
            <person name="Mikhailova N."/>
            <person name="Sims D."/>
            <person name="Meinche L."/>
            <person name="Brettin T."/>
            <person name="Detter J.C."/>
            <person name="Han C."/>
            <person name="Larimer F."/>
            <person name="Land M."/>
            <person name="Hauser L."/>
            <person name="Markowitz V."/>
            <person name="Cheng J.-F."/>
            <person name="Hugenholtz P."/>
            <person name="Woyke T."/>
            <person name="Wu D."/>
            <person name="Spring S."/>
            <person name="Klenk H.-P."/>
            <person name="Eisen J.A."/>
        </authorList>
    </citation>
    <scope>NUCLEOTIDE SEQUENCE [LARGE SCALE GENOMIC DNA]</scope>
    <source>
        <strain evidence="4">ATCC 43595 / DSM 2588 / LMG 13176 / NBRC 15968 / NCIMB 11800 / UQM 2034</strain>
    </source>
</reference>
<evidence type="ECO:0000313" key="3">
    <source>
        <dbReference type="EMBL" id="ACU59933.1"/>
    </source>
</evidence>
<protein>
    <submittedName>
        <fullName evidence="3">Anti-FecI sigma factor, FecR</fullName>
    </submittedName>
</protein>
<evidence type="ECO:0000313" key="4">
    <source>
        <dbReference type="Proteomes" id="UP000002215"/>
    </source>
</evidence>
<dbReference type="PIRSF" id="PIRSF018266">
    <property type="entry name" value="FecR"/>
    <property type="match status" value="1"/>
</dbReference>
<dbReference type="Gene3D" id="2.60.120.1440">
    <property type="match status" value="1"/>
</dbReference>
<dbReference type="Proteomes" id="UP000002215">
    <property type="component" value="Chromosome"/>
</dbReference>
<sequence>MKYLKIKRLFRKYLAEKADDEERRLIEHWYDKLDKREPIQLSAAEEEQLEDAIWQRLEPMLSAPQRNTRRLYTYINVAASVAVLVFASVFYLKRSKTEGQKTADVSELFQDYYTAKGERKQLRLQDGSVIAMNSATHVRVYLDFSTSRRADLTDGEAFFEIQHDPVHPFIVRSGKLITHVLGTAFNIRAYKELREISIAVTDGKVQISDTLQALGIVGKQQKLVFNQQQATYDIQSFSEDVTGWKSGKLIIKNALFEDMALLMEKNYGITLLTARADLRKKKFTASLPLSLSAAKAAEVIASIHQLKIKQGRDTIELYR</sequence>
<organism evidence="3 4">
    <name type="scientific">Chitinophaga pinensis (strain ATCC 43595 / DSM 2588 / LMG 13176 / NBRC 15968 / NCIMB 11800 / UQM 2034)</name>
    <dbReference type="NCBI Taxonomy" id="485918"/>
    <lineage>
        <taxon>Bacteria</taxon>
        <taxon>Pseudomonadati</taxon>
        <taxon>Bacteroidota</taxon>
        <taxon>Chitinophagia</taxon>
        <taxon>Chitinophagales</taxon>
        <taxon>Chitinophagaceae</taxon>
        <taxon>Chitinophaga</taxon>
    </lineage>
</organism>
<dbReference type="PANTHER" id="PTHR30273">
    <property type="entry name" value="PERIPLASMIC SIGNAL SENSOR AND SIGMA FACTOR ACTIVATOR FECR-RELATED"/>
    <property type="match status" value="1"/>
</dbReference>
<proteinExistence type="predicted"/>
<gene>
    <name evidence="3" type="ordered locus">Cpin_2444</name>
</gene>
<feature type="domain" description="FecR protein" evidence="2">
    <location>
        <begin position="111"/>
        <end position="206"/>
    </location>
</feature>
<dbReference type="Gene3D" id="3.55.50.30">
    <property type="match status" value="1"/>
</dbReference>
<keyword evidence="1" id="KW-0472">Membrane</keyword>
<feature type="transmembrane region" description="Helical" evidence="1">
    <location>
        <begin position="71"/>
        <end position="92"/>
    </location>
</feature>
<dbReference type="InterPro" id="IPR006860">
    <property type="entry name" value="FecR"/>
</dbReference>